<dbReference type="Gene3D" id="3.40.50.1820">
    <property type="entry name" value="alpha/beta hydrolase"/>
    <property type="match status" value="1"/>
</dbReference>
<dbReference type="GO" id="GO:0005615">
    <property type="term" value="C:extracellular space"/>
    <property type="evidence" value="ECO:0007669"/>
    <property type="project" value="TreeGrafter"/>
</dbReference>
<evidence type="ECO:0000259" key="6">
    <source>
        <dbReference type="Pfam" id="PF00151"/>
    </source>
</evidence>
<dbReference type="AlphaFoldDB" id="A0A182QII3"/>
<dbReference type="InterPro" id="IPR013818">
    <property type="entry name" value="Lipase"/>
</dbReference>
<evidence type="ECO:0000256" key="1">
    <source>
        <dbReference type="ARBA" id="ARBA00004613"/>
    </source>
</evidence>
<dbReference type="VEuPathDB" id="VectorBase:AFAF010874"/>
<dbReference type="SUPFAM" id="SSF53474">
    <property type="entry name" value="alpha/beta-Hydrolases"/>
    <property type="match status" value="1"/>
</dbReference>
<dbReference type="EMBL" id="AXCN02000183">
    <property type="status" value="NOT_ANNOTATED_CDS"/>
    <property type="molecule type" value="Genomic_DNA"/>
</dbReference>
<dbReference type="GO" id="GO:0016042">
    <property type="term" value="P:lipid catabolic process"/>
    <property type="evidence" value="ECO:0007669"/>
    <property type="project" value="TreeGrafter"/>
</dbReference>
<keyword evidence="8" id="KW-1185">Reference proteome</keyword>
<protein>
    <recommendedName>
        <fullName evidence="6">Lipase domain-containing protein</fullName>
    </recommendedName>
</protein>
<organism evidence="7 8">
    <name type="scientific">Anopheles farauti</name>
    <dbReference type="NCBI Taxonomy" id="69004"/>
    <lineage>
        <taxon>Eukaryota</taxon>
        <taxon>Metazoa</taxon>
        <taxon>Ecdysozoa</taxon>
        <taxon>Arthropoda</taxon>
        <taxon>Hexapoda</taxon>
        <taxon>Insecta</taxon>
        <taxon>Pterygota</taxon>
        <taxon>Neoptera</taxon>
        <taxon>Endopterygota</taxon>
        <taxon>Diptera</taxon>
        <taxon>Nematocera</taxon>
        <taxon>Culicoidea</taxon>
        <taxon>Culicidae</taxon>
        <taxon>Anophelinae</taxon>
        <taxon>Anopheles</taxon>
    </lineage>
</organism>
<reference evidence="7" key="2">
    <citation type="submission" date="2020-05" db="UniProtKB">
        <authorList>
            <consortium name="EnsemblMetazoa"/>
        </authorList>
    </citation>
    <scope>IDENTIFICATION</scope>
    <source>
        <strain evidence="7">FAR1</strain>
    </source>
</reference>
<feature type="chain" id="PRO_5008132988" description="Lipase domain-containing protein" evidence="5">
    <location>
        <begin position="23"/>
        <end position="324"/>
    </location>
</feature>
<dbReference type="InterPro" id="IPR029058">
    <property type="entry name" value="AB_hydrolase_fold"/>
</dbReference>
<dbReference type="PANTHER" id="PTHR11610">
    <property type="entry name" value="LIPASE"/>
    <property type="match status" value="1"/>
</dbReference>
<proteinExistence type="inferred from homology"/>
<dbReference type="Pfam" id="PF00151">
    <property type="entry name" value="Lipase"/>
    <property type="match status" value="1"/>
</dbReference>
<dbReference type="EnsemblMetazoa" id="AFAF010874-RA">
    <property type="protein sequence ID" value="AFAF010874-PA"/>
    <property type="gene ID" value="AFAF010874"/>
</dbReference>
<comment type="subcellular location">
    <subcellularLocation>
        <location evidence="1">Secreted</location>
    </subcellularLocation>
</comment>
<dbReference type="Proteomes" id="UP000075886">
    <property type="component" value="Unassembled WGS sequence"/>
</dbReference>
<comment type="similarity">
    <text evidence="2 4">Belongs to the AB hydrolase superfamily. Lipase family.</text>
</comment>
<dbReference type="PANTHER" id="PTHR11610:SF169">
    <property type="entry name" value="GH15759P-RELATED"/>
    <property type="match status" value="1"/>
</dbReference>
<evidence type="ECO:0000256" key="3">
    <source>
        <dbReference type="ARBA" id="ARBA00022525"/>
    </source>
</evidence>
<keyword evidence="5" id="KW-0732">Signal</keyword>
<dbReference type="GO" id="GO:0017171">
    <property type="term" value="F:serine hydrolase activity"/>
    <property type="evidence" value="ECO:0007669"/>
    <property type="project" value="TreeGrafter"/>
</dbReference>
<feature type="domain" description="Lipase" evidence="6">
    <location>
        <begin position="65"/>
        <end position="301"/>
    </location>
</feature>
<dbReference type="PRINTS" id="PR00821">
    <property type="entry name" value="TAGLIPASE"/>
</dbReference>
<evidence type="ECO:0000256" key="4">
    <source>
        <dbReference type="RuleBase" id="RU004262"/>
    </source>
</evidence>
<evidence type="ECO:0000313" key="8">
    <source>
        <dbReference type="Proteomes" id="UP000075886"/>
    </source>
</evidence>
<name>A0A182QII3_9DIPT</name>
<evidence type="ECO:0000256" key="2">
    <source>
        <dbReference type="ARBA" id="ARBA00010701"/>
    </source>
</evidence>
<dbReference type="STRING" id="69004.A0A182QII3"/>
<evidence type="ECO:0000313" key="7">
    <source>
        <dbReference type="EnsemblMetazoa" id="AFAF010874-PA"/>
    </source>
</evidence>
<feature type="signal peptide" evidence="5">
    <location>
        <begin position="1"/>
        <end position="22"/>
    </location>
</feature>
<dbReference type="GO" id="GO:0016298">
    <property type="term" value="F:lipase activity"/>
    <property type="evidence" value="ECO:0007669"/>
    <property type="project" value="InterPro"/>
</dbReference>
<reference evidence="8" key="1">
    <citation type="submission" date="2014-01" db="EMBL/GenBank/DDBJ databases">
        <title>The Genome Sequence of Anopheles farauti FAR1 (V2).</title>
        <authorList>
            <consortium name="The Broad Institute Genomics Platform"/>
            <person name="Neafsey D.E."/>
            <person name="Besansky N."/>
            <person name="Howell P."/>
            <person name="Walton C."/>
            <person name="Young S.K."/>
            <person name="Zeng Q."/>
            <person name="Gargeya S."/>
            <person name="Fitzgerald M."/>
            <person name="Haas B."/>
            <person name="Abouelleil A."/>
            <person name="Allen A.W."/>
            <person name="Alvarado L."/>
            <person name="Arachchi H.M."/>
            <person name="Berlin A.M."/>
            <person name="Chapman S.B."/>
            <person name="Gainer-Dewar J."/>
            <person name="Goldberg J."/>
            <person name="Griggs A."/>
            <person name="Gujja S."/>
            <person name="Hansen M."/>
            <person name="Howarth C."/>
            <person name="Imamovic A."/>
            <person name="Ireland A."/>
            <person name="Larimer J."/>
            <person name="McCowan C."/>
            <person name="Murphy C."/>
            <person name="Pearson M."/>
            <person name="Poon T.W."/>
            <person name="Priest M."/>
            <person name="Roberts A."/>
            <person name="Saif S."/>
            <person name="Shea T."/>
            <person name="Sisk P."/>
            <person name="Sykes S."/>
            <person name="Wortman J."/>
            <person name="Nusbaum C."/>
            <person name="Birren B."/>
        </authorList>
    </citation>
    <scope>NUCLEOTIDE SEQUENCE [LARGE SCALE GENOMIC DNA]</scope>
    <source>
        <strain evidence="8">FAR1</strain>
    </source>
</reference>
<evidence type="ECO:0000256" key="5">
    <source>
        <dbReference type="SAM" id="SignalP"/>
    </source>
</evidence>
<keyword evidence="3" id="KW-0964">Secreted</keyword>
<dbReference type="InterPro" id="IPR000734">
    <property type="entry name" value="TAG_lipase"/>
</dbReference>
<sequence length="324" mass="36053">MSKVVNLLVAFLCCTAFSGARGDKLADVVLTFSESALASLLDSYIDPPPRKTGFETLVPQQNIRLYCTKTSPPQFQEVFFNDVDLTKKINFTLPLTIAIHGWRDSSQVFNNLTARYLKFVNNTNYCLLDWRAYAEFGYQITARRSVPLVAQQLFAFLQMISVLYFPLERVSLIGFSMGGQIAGLTGKLLPGRLGTIYALDPAGPLFSHPIDIGPTRRLDASDAKYVQVIYTSRYTVGFGKLVGTQNFLSNDGYHPQPPCKSQGGTLNDLANVLRCSHQFAVRLFVDTLDPANEIYGQKCVSVLGSRVCWSAIYPKDRLGIYAKR</sequence>
<accession>A0A182QII3</accession>